<sequence length="142" mass="15925">MMTAPVMDPVEAVPAPAPTPVPPPPAAPPIPPELEAVLKRMRFPYLRKAAPEVLATARSQRWDPPEVVRILLDEEIKGRDDATRRNHRRLAQLPSGKTFDSWKEADSSIPAPTQHALKECFVPARLFGSRFRCRACWGWIRG</sequence>
<accession>A0ABW3XQR0</accession>
<evidence type="ECO:0000256" key="1">
    <source>
        <dbReference type="SAM" id="MobiDB-lite"/>
    </source>
</evidence>
<dbReference type="InterPro" id="IPR002611">
    <property type="entry name" value="IstB_ATP-bd"/>
</dbReference>
<reference evidence="4" key="1">
    <citation type="journal article" date="2019" name="Int. J. Syst. Evol. Microbiol.">
        <title>The Global Catalogue of Microorganisms (GCM) 10K type strain sequencing project: providing services to taxonomists for standard genome sequencing and annotation.</title>
        <authorList>
            <consortium name="The Broad Institute Genomics Platform"/>
            <consortium name="The Broad Institute Genome Sequencing Center for Infectious Disease"/>
            <person name="Wu L."/>
            <person name="Ma J."/>
        </authorList>
    </citation>
    <scope>NUCLEOTIDE SEQUENCE [LARGE SCALE GENOMIC DNA]</scope>
    <source>
        <strain evidence="4">CGMCC 4.7020</strain>
    </source>
</reference>
<feature type="domain" description="IstB-like ATP-binding" evidence="2">
    <location>
        <begin position="37"/>
        <end position="103"/>
    </location>
</feature>
<gene>
    <name evidence="3" type="ORF">ACFQ5X_38235</name>
</gene>
<feature type="compositionally biased region" description="Low complexity" evidence="1">
    <location>
        <begin position="1"/>
        <end position="14"/>
    </location>
</feature>
<protein>
    <recommendedName>
        <fullName evidence="2">IstB-like ATP-binding domain-containing protein</fullName>
    </recommendedName>
</protein>
<evidence type="ECO:0000259" key="2">
    <source>
        <dbReference type="Pfam" id="PF01695"/>
    </source>
</evidence>
<feature type="region of interest" description="Disordered" evidence="1">
    <location>
        <begin position="1"/>
        <end position="27"/>
    </location>
</feature>
<organism evidence="3 4">
    <name type="scientific">Streptomyces kaempferi</name>
    <dbReference type="NCBI Taxonomy" id="333725"/>
    <lineage>
        <taxon>Bacteria</taxon>
        <taxon>Bacillati</taxon>
        <taxon>Actinomycetota</taxon>
        <taxon>Actinomycetes</taxon>
        <taxon>Kitasatosporales</taxon>
        <taxon>Streptomycetaceae</taxon>
        <taxon>Streptomyces</taxon>
    </lineage>
</organism>
<evidence type="ECO:0000313" key="4">
    <source>
        <dbReference type="Proteomes" id="UP001597058"/>
    </source>
</evidence>
<feature type="compositionally biased region" description="Pro residues" evidence="1">
    <location>
        <begin position="15"/>
        <end position="27"/>
    </location>
</feature>
<proteinExistence type="predicted"/>
<name>A0ABW3XQR0_9ACTN</name>
<dbReference type="EMBL" id="JBHTMM010000085">
    <property type="protein sequence ID" value="MFD1311632.1"/>
    <property type="molecule type" value="Genomic_DNA"/>
</dbReference>
<keyword evidence="4" id="KW-1185">Reference proteome</keyword>
<dbReference type="Pfam" id="PF01695">
    <property type="entry name" value="IstB_IS21"/>
    <property type="match status" value="1"/>
</dbReference>
<dbReference type="Proteomes" id="UP001597058">
    <property type="component" value="Unassembled WGS sequence"/>
</dbReference>
<comment type="caution">
    <text evidence="3">The sequence shown here is derived from an EMBL/GenBank/DDBJ whole genome shotgun (WGS) entry which is preliminary data.</text>
</comment>
<evidence type="ECO:0000313" key="3">
    <source>
        <dbReference type="EMBL" id="MFD1311632.1"/>
    </source>
</evidence>